<gene>
    <name evidence="2" type="ORF">FPV09_04280</name>
</gene>
<dbReference type="KEGG" id="them:FPV09_04280"/>
<feature type="transmembrane region" description="Helical" evidence="1">
    <location>
        <begin position="132"/>
        <end position="150"/>
    </location>
</feature>
<name>A0A5C0SNJ7_9EURY</name>
<dbReference type="EMBL" id="CP041932">
    <property type="protein sequence ID" value="QEK14449.1"/>
    <property type="molecule type" value="Genomic_DNA"/>
</dbReference>
<protein>
    <submittedName>
        <fullName evidence="2">Uncharacterized protein</fullName>
    </submittedName>
</protein>
<keyword evidence="1" id="KW-1133">Transmembrane helix</keyword>
<accession>A0A5C0SNJ7</accession>
<feature type="transmembrane region" description="Helical" evidence="1">
    <location>
        <begin position="12"/>
        <end position="34"/>
    </location>
</feature>
<keyword evidence="1" id="KW-0472">Membrane</keyword>
<feature type="transmembrane region" description="Helical" evidence="1">
    <location>
        <begin position="108"/>
        <end position="126"/>
    </location>
</feature>
<evidence type="ECO:0000256" key="1">
    <source>
        <dbReference type="SAM" id="Phobius"/>
    </source>
</evidence>
<feature type="transmembrane region" description="Helical" evidence="1">
    <location>
        <begin position="70"/>
        <end position="88"/>
    </location>
</feature>
<feature type="transmembrane region" description="Helical" evidence="1">
    <location>
        <begin position="46"/>
        <end position="64"/>
    </location>
</feature>
<sequence length="170" mass="19368">MAVSLEGFSSFLLIVISPFLLLSLAVLIGNKDVIHRINFWEGTARIYTWTIILPTCYLLFLFSFQMTVKYYLVGTILFVLITLGALYVTGAIKGDPHKAEKVFRHDYMLVSILAAVYILLPAYAVFFRTGVSISAVIYFAIALLYFRYSLSLLREIHKKAPKISRTKNRE</sequence>
<dbReference type="RefSeq" id="WP_148882498.1">
    <property type="nucleotide sequence ID" value="NZ_CP041932.1"/>
</dbReference>
<dbReference type="AlphaFoldDB" id="A0A5C0SNJ7"/>
<keyword evidence="3" id="KW-1185">Reference proteome</keyword>
<reference evidence="2 3" key="1">
    <citation type="submission" date="2019-07" db="EMBL/GenBank/DDBJ databases">
        <title>Complete genome of Thermococcus acidophilus.</title>
        <authorList>
            <person name="Li X."/>
        </authorList>
    </citation>
    <scope>NUCLEOTIDE SEQUENCE [LARGE SCALE GENOMIC DNA]</scope>
    <source>
        <strain evidence="2 3">SY113</strain>
    </source>
</reference>
<proteinExistence type="predicted"/>
<evidence type="ECO:0000313" key="2">
    <source>
        <dbReference type="EMBL" id="QEK14449.1"/>
    </source>
</evidence>
<evidence type="ECO:0000313" key="3">
    <source>
        <dbReference type="Proteomes" id="UP000322631"/>
    </source>
</evidence>
<dbReference type="Proteomes" id="UP000322631">
    <property type="component" value="Chromosome"/>
</dbReference>
<keyword evidence="1" id="KW-0812">Transmembrane</keyword>
<organism evidence="2 3">
    <name type="scientific">Thermococcus aciditolerans</name>
    <dbReference type="NCBI Taxonomy" id="2598455"/>
    <lineage>
        <taxon>Archaea</taxon>
        <taxon>Methanobacteriati</taxon>
        <taxon>Methanobacteriota</taxon>
        <taxon>Thermococci</taxon>
        <taxon>Thermococcales</taxon>
        <taxon>Thermococcaceae</taxon>
        <taxon>Thermococcus</taxon>
    </lineage>
</organism>
<dbReference type="GeneID" id="41609045"/>